<reference evidence="2 3" key="1">
    <citation type="journal article" date="2019" name="G3 (Bethesda)">
        <title>Sequencing of a Wild Apple (Malus baccata) Genome Unravels the Differences Between Cultivated and Wild Apple Species Regarding Disease Resistance and Cold Tolerance.</title>
        <authorList>
            <person name="Chen X."/>
        </authorList>
    </citation>
    <scope>NUCLEOTIDE SEQUENCE [LARGE SCALE GENOMIC DNA]</scope>
    <source>
        <strain evidence="3">cv. Shandingzi</strain>
        <tissue evidence="2">Leaves</tissue>
    </source>
</reference>
<feature type="region of interest" description="Disordered" evidence="1">
    <location>
        <begin position="1"/>
        <end position="53"/>
    </location>
</feature>
<keyword evidence="3" id="KW-1185">Reference proteome</keyword>
<evidence type="ECO:0000256" key="1">
    <source>
        <dbReference type="SAM" id="MobiDB-lite"/>
    </source>
</evidence>
<evidence type="ECO:0000313" key="2">
    <source>
        <dbReference type="EMBL" id="TQE00501.1"/>
    </source>
</evidence>
<dbReference type="AlphaFoldDB" id="A0A540MNY1"/>
<accession>A0A540MNY1</accession>
<dbReference type="EMBL" id="VIEB01000211">
    <property type="protein sequence ID" value="TQE00501.1"/>
    <property type="molecule type" value="Genomic_DNA"/>
</dbReference>
<sequence length="215" mass="24050">MDPQAFRQKFSNNRPGFWSHSPLKMNQLRQPAAAQPTRSPTFSPRGLKFGSPRRQPYSTIAAALHRPVAATHEASTRGSYHQTPAATTFESLGSRPPSTAFPATQLQLNPRPVSVTSFEFNLWWSRVSQIFSHEQTMVFVQPEKAEIDEDKEGKREMCGCATVWRRETETTIERALAAATRRLGINLGLVAVQYKREKASLLQCLSGVGLLPSWP</sequence>
<dbReference type="Proteomes" id="UP000315295">
    <property type="component" value="Unassembled WGS sequence"/>
</dbReference>
<evidence type="ECO:0000313" key="3">
    <source>
        <dbReference type="Proteomes" id="UP000315295"/>
    </source>
</evidence>
<name>A0A540MNY1_MALBA</name>
<gene>
    <name evidence="2" type="ORF">C1H46_013857</name>
</gene>
<protein>
    <submittedName>
        <fullName evidence="2">Uncharacterized protein</fullName>
    </submittedName>
</protein>
<comment type="caution">
    <text evidence="2">The sequence shown here is derived from an EMBL/GenBank/DDBJ whole genome shotgun (WGS) entry which is preliminary data.</text>
</comment>
<proteinExistence type="predicted"/>
<organism evidence="2 3">
    <name type="scientific">Malus baccata</name>
    <name type="common">Siberian crab apple</name>
    <name type="synonym">Pyrus baccata</name>
    <dbReference type="NCBI Taxonomy" id="106549"/>
    <lineage>
        <taxon>Eukaryota</taxon>
        <taxon>Viridiplantae</taxon>
        <taxon>Streptophyta</taxon>
        <taxon>Embryophyta</taxon>
        <taxon>Tracheophyta</taxon>
        <taxon>Spermatophyta</taxon>
        <taxon>Magnoliopsida</taxon>
        <taxon>eudicotyledons</taxon>
        <taxon>Gunneridae</taxon>
        <taxon>Pentapetalae</taxon>
        <taxon>rosids</taxon>
        <taxon>fabids</taxon>
        <taxon>Rosales</taxon>
        <taxon>Rosaceae</taxon>
        <taxon>Amygdaloideae</taxon>
        <taxon>Maleae</taxon>
        <taxon>Malus</taxon>
    </lineage>
</organism>